<accession>A0A813EI88</accession>
<feature type="region of interest" description="Disordered" evidence="1">
    <location>
        <begin position="407"/>
        <end position="426"/>
    </location>
</feature>
<proteinExistence type="predicted"/>
<feature type="non-terminal residue" evidence="3">
    <location>
        <position position="426"/>
    </location>
</feature>
<sequence length="426" mass="44680">MADEAATAEDAEAPDYAADAPGGGGSSSSEDEDGPPLDPYWASMLNISAVAAPLPPPKAPKPGEAQAKGKGSGGKGGKGGGKGKKGAKGGAAPRSQANDIGDFVAWAKETRPLKTAAAASGRAHLGGSETQQGWRVSCHGLERTLPPKMSQRRIIRTMPVVLAASWPGRLLERLALLQFFDGRSVGRWDFWVLLTAAKKSTGGMADDGFNVLYVVTFLAGGLVAIVCAAAVYAVRVLQRRAAAKNQVVAATDSGASKAWPDPEKGEVQHAKEEMKDVHITKKVESLTGEAPLTSQQLTQQLCDTLSSLLDEHISQKGKGIGLQAEGELLERMARLERQLAEVQGVREFRYPVGLRGAACGSLEEDTDGRGLKDTLRSSIADTQTPNSSDHSSASYMEDDLPGAVASVVVPPLPPLPPLQEEAVPPQ</sequence>
<feature type="compositionally biased region" description="Acidic residues" evidence="1">
    <location>
        <begin position="1"/>
        <end position="13"/>
    </location>
</feature>
<name>A0A813EI88_POLGL</name>
<keyword evidence="4" id="KW-1185">Reference proteome</keyword>
<keyword evidence="2" id="KW-0812">Transmembrane</keyword>
<dbReference type="AlphaFoldDB" id="A0A813EI88"/>
<dbReference type="EMBL" id="CAJNNV010009423">
    <property type="protein sequence ID" value="CAE8597369.1"/>
    <property type="molecule type" value="Genomic_DNA"/>
</dbReference>
<keyword evidence="2" id="KW-1133">Transmembrane helix</keyword>
<evidence type="ECO:0000256" key="1">
    <source>
        <dbReference type="SAM" id="MobiDB-lite"/>
    </source>
</evidence>
<dbReference type="Proteomes" id="UP000654075">
    <property type="component" value="Unassembled WGS sequence"/>
</dbReference>
<feature type="transmembrane region" description="Helical" evidence="2">
    <location>
        <begin position="211"/>
        <end position="234"/>
    </location>
</feature>
<feature type="compositionally biased region" description="Polar residues" evidence="1">
    <location>
        <begin position="376"/>
        <end position="394"/>
    </location>
</feature>
<evidence type="ECO:0000313" key="3">
    <source>
        <dbReference type="EMBL" id="CAE8597369.1"/>
    </source>
</evidence>
<keyword evidence="2" id="KW-0472">Membrane</keyword>
<comment type="caution">
    <text evidence="3">The sequence shown here is derived from an EMBL/GenBank/DDBJ whole genome shotgun (WGS) entry which is preliminary data.</text>
</comment>
<protein>
    <submittedName>
        <fullName evidence="3">Uncharacterized protein</fullName>
    </submittedName>
</protein>
<reference evidence="3" key="1">
    <citation type="submission" date="2021-02" db="EMBL/GenBank/DDBJ databases">
        <authorList>
            <person name="Dougan E. K."/>
            <person name="Rhodes N."/>
            <person name="Thang M."/>
            <person name="Chan C."/>
        </authorList>
    </citation>
    <scope>NUCLEOTIDE SEQUENCE</scope>
</reference>
<feature type="region of interest" description="Disordered" evidence="1">
    <location>
        <begin position="363"/>
        <end position="399"/>
    </location>
</feature>
<gene>
    <name evidence="3" type="ORF">PGLA1383_LOCUS15814</name>
</gene>
<feature type="region of interest" description="Disordered" evidence="1">
    <location>
        <begin position="1"/>
        <end position="96"/>
    </location>
</feature>
<organism evidence="3 4">
    <name type="scientific">Polarella glacialis</name>
    <name type="common">Dinoflagellate</name>
    <dbReference type="NCBI Taxonomy" id="89957"/>
    <lineage>
        <taxon>Eukaryota</taxon>
        <taxon>Sar</taxon>
        <taxon>Alveolata</taxon>
        <taxon>Dinophyceae</taxon>
        <taxon>Suessiales</taxon>
        <taxon>Suessiaceae</taxon>
        <taxon>Polarella</taxon>
    </lineage>
</organism>
<feature type="compositionally biased region" description="Gly residues" evidence="1">
    <location>
        <begin position="70"/>
        <end position="80"/>
    </location>
</feature>
<evidence type="ECO:0000313" key="4">
    <source>
        <dbReference type="Proteomes" id="UP000654075"/>
    </source>
</evidence>
<evidence type="ECO:0000256" key="2">
    <source>
        <dbReference type="SAM" id="Phobius"/>
    </source>
</evidence>